<feature type="compositionally biased region" description="Low complexity" evidence="2">
    <location>
        <begin position="365"/>
        <end position="378"/>
    </location>
</feature>
<feature type="domain" description="Protein kinase" evidence="4">
    <location>
        <begin position="77"/>
        <end position="321"/>
    </location>
</feature>
<evidence type="ECO:0000256" key="1">
    <source>
        <dbReference type="ARBA" id="ARBA00005575"/>
    </source>
</evidence>
<dbReference type="Pfam" id="PF00069">
    <property type="entry name" value="Pkinase"/>
    <property type="match status" value="1"/>
</dbReference>
<evidence type="ECO:0000259" key="4">
    <source>
        <dbReference type="PROSITE" id="PS50011"/>
    </source>
</evidence>
<protein>
    <recommendedName>
        <fullName evidence="7">Pkinase-domain-containing protein</fullName>
    </recommendedName>
</protein>
<name>A0A9P5SKS3_9FUNG</name>
<feature type="compositionally biased region" description="Basic and acidic residues" evidence="2">
    <location>
        <begin position="394"/>
        <end position="408"/>
    </location>
</feature>
<gene>
    <name evidence="5" type="ORF">BG006_005140</name>
</gene>
<dbReference type="InterPro" id="IPR000719">
    <property type="entry name" value="Prot_kinase_dom"/>
</dbReference>
<dbReference type="InterPro" id="IPR011009">
    <property type="entry name" value="Kinase-like_dom_sf"/>
</dbReference>
<dbReference type="PANTHER" id="PTHR24347">
    <property type="entry name" value="SERINE/THREONINE-PROTEIN KINASE"/>
    <property type="match status" value="1"/>
</dbReference>
<dbReference type="InterPro" id="IPR008984">
    <property type="entry name" value="SMAD_FHA_dom_sf"/>
</dbReference>
<dbReference type="SUPFAM" id="SSF56112">
    <property type="entry name" value="Protein kinase-like (PK-like)"/>
    <property type="match status" value="1"/>
</dbReference>
<dbReference type="SMART" id="SM00220">
    <property type="entry name" value="S_TKc"/>
    <property type="match status" value="1"/>
</dbReference>
<dbReference type="Pfam" id="PF00498">
    <property type="entry name" value="FHA"/>
    <property type="match status" value="1"/>
</dbReference>
<organism evidence="5 6">
    <name type="scientific">Podila minutissima</name>
    <dbReference type="NCBI Taxonomy" id="64525"/>
    <lineage>
        <taxon>Eukaryota</taxon>
        <taxon>Fungi</taxon>
        <taxon>Fungi incertae sedis</taxon>
        <taxon>Mucoromycota</taxon>
        <taxon>Mortierellomycotina</taxon>
        <taxon>Mortierellomycetes</taxon>
        <taxon>Mortierellales</taxon>
        <taxon>Mortierellaceae</taxon>
        <taxon>Podila</taxon>
    </lineage>
</organism>
<evidence type="ECO:0000313" key="5">
    <source>
        <dbReference type="EMBL" id="KAF9331991.1"/>
    </source>
</evidence>
<evidence type="ECO:0000313" key="6">
    <source>
        <dbReference type="Proteomes" id="UP000696485"/>
    </source>
</evidence>
<dbReference type="InterPro" id="IPR008271">
    <property type="entry name" value="Ser/Thr_kinase_AS"/>
</dbReference>
<dbReference type="PROSITE" id="PS00108">
    <property type="entry name" value="PROTEIN_KINASE_ST"/>
    <property type="match status" value="1"/>
</dbReference>
<evidence type="ECO:0000256" key="2">
    <source>
        <dbReference type="SAM" id="MobiDB-lite"/>
    </source>
</evidence>
<evidence type="ECO:0000259" key="3">
    <source>
        <dbReference type="PROSITE" id="PS50006"/>
    </source>
</evidence>
<keyword evidence="6" id="KW-1185">Reference proteome</keyword>
<reference evidence="5" key="1">
    <citation type="journal article" date="2020" name="Fungal Divers.">
        <title>Resolving the Mortierellaceae phylogeny through synthesis of multi-gene phylogenetics and phylogenomics.</title>
        <authorList>
            <person name="Vandepol N."/>
            <person name="Liber J."/>
            <person name="Desiro A."/>
            <person name="Na H."/>
            <person name="Kennedy M."/>
            <person name="Barry K."/>
            <person name="Grigoriev I.V."/>
            <person name="Miller A.N."/>
            <person name="O'Donnell K."/>
            <person name="Stajich J.E."/>
            <person name="Bonito G."/>
        </authorList>
    </citation>
    <scope>NUCLEOTIDE SEQUENCE</scope>
    <source>
        <strain evidence="5">NVP1</strain>
    </source>
</reference>
<proteinExistence type="inferred from homology"/>
<dbReference type="SUPFAM" id="SSF49879">
    <property type="entry name" value="SMAD/FHA domain"/>
    <property type="match status" value="1"/>
</dbReference>
<dbReference type="EMBL" id="JAAAUY010000289">
    <property type="protein sequence ID" value="KAF9331991.1"/>
    <property type="molecule type" value="Genomic_DNA"/>
</dbReference>
<dbReference type="GO" id="GO:0005524">
    <property type="term" value="F:ATP binding"/>
    <property type="evidence" value="ECO:0007669"/>
    <property type="project" value="InterPro"/>
</dbReference>
<feature type="domain" description="FHA" evidence="3">
    <location>
        <begin position="20"/>
        <end position="83"/>
    </location>
</feature>
<sequence length="408" mass="45364">MPSDVWGSVQYESGNEIRTMRFNKEGNGGDFGSGGLSQSEYVSHRHFLVYKETVYDPKTDGPTAIVFLKDLSKKGTFVNGKKVGTGNTVQLEHNDKISFLAEISEAEGKVYSPPYTFISAKPEGDLARSSLYELGPKVGEGNFASVYKAKHKKTKTPNLVKISQVFNEQNHYYIVMEYAGGGELFDVVKNRSRFSESEARHVFKQVLGGVKYLHDRGIVHRDLKPENILVSDKASLTIKISDFGLAKMISNNALNTTCGTASYNDLGPPSLLQQVLQGLFSFPSPYWDDVSQEAVDFIEGLLQQDPAQRLTVDQALSHRWMALEDNEGCFTSTPRTDPRPMLQDWLERIMHERSARALQRANTNGSQSSIGSSSSSSGTVQKRPVSAEDDDDIPDRRTTSRPCYHADQ</sequence>
<feature type="region of interest" description="Disordered" evidence="2">
    <location>
        <begin position="356"/>
        <end position="408"/>
    </location>
</feature>
<dbReference type="PROSITE" id="PS50006">
    <property type="entry name" value="FHA_DOMAIN"/>
    <property type="match status" value="1"/>
</dbReference>
<dbReference type="Proteomes" id="UP000696485">
    <property type="component" value="Unassembled WGS sequence"/>
</dbReference>
<dbReference type="PROSITE" id="PS50011">
    <property type="entry name" value="PROTEIN_KINASE_DOM"/>
    <property type="match status" value="1"/>
</dbReference>
<dbReference type="Gene3D" id="2.60.200.20">
    <property type="match status" value="1"/>
</dbReference>
<dbReference type="GO" id="GO:0004672">
    <property type="term" value="F:protein kinase activity"/>
    <property type="evidence" value="ECO:0007669"/>
    <property type="project" value="InterPro"/>
</dbReference>
<dbReference type="Gene3D" id="1.10.510.10">
    <property type="entry name" value="Transferase(Phosphotransferase) domain 1"/>
    <property type="match status" value="2"/>
</dbReference>
<comment type="similarity">
    <text evidence="1">Belongs to the protein kinase superfamily. CAMK Ser/Thr protein kinase family. CHEK2 subfamily.</text>
</comment>
<dbReference type="InterPro" id="IPR000253">
    <property type="entry name" value="FHA_dom"/>
</dbReference>
<comment type="caution">
    <text evidence="5">The sequence shown here is derived from an EMBL/GenBank/DDBJ whole genome shotgun (WGS) entry which is preliminary data.</text>
</comment>
<accession>A0A9P5SKS3</accession>
<evidence type="ECO:0008006" key="7">
    <source>
        <dbReference type="Google" id="ProtNLM"/>
    </source>
</evidence>
<dbReference type="AlphaFoldDB" id="A0A9P5SKS3"/>